<keyword evidence="1" id="KW-0472">Membrane</keyword>
<keyword evidence="1" id="KW-1133">Transmembrane helix</keyword>
<evidence type="ECO:0000313" key="2">
    <source>
        <dbReference type="EnsemblMetazoa" id="G18549.2:cds"/>
    </source>
</evidence>
<keyword evidence="1" id="KW-0812">Transmembrane</keyword>
<dbReference type="Proteomes" id="UP000005408">
    <property type="component" value="Unassembled WGS sequence"/>
</dbReference>
<accession>A0A8W8JGX5</accession>
<keyword evidence="3" id="KW-1185">Reference proteome</keyword>
<dbReference type="EnsemblMetazoa" id="G18549.2">
    <property type="protein sequence ID" value="G18549.2:cds"/>
    <property type="gene ID" value="G18549"/>
</dbReference>
<evidence type="ECO:0000313" key="3">
    <source>
        <dbReference type="Proteomes" id="UP000005408"/>
    </source>
</evidence>
<feature type="transmembrane region" description="Helical" evidence="1">
    <location>
        <begin position="41"/>
        <end position="62"/>
    </location>
</feature>
<organism evidence="2 3">
    <name type="scientific">Magallana gigas</name>
    <name type="common">Pacific oyster</name>
    <name type="synonym">Crassostrea gigas</name>
    <dbReference type="NCBI Taxonomy" id="29159"/>
    <lineage>
        <taxon>Eukaryota</taxon>
        <taxon>Metazoa</taxon>
        <taxon>Spiralia</taxon>
        <taxon>Lophotrochozoa</taxon>
        <taxon>Mollusca</taxon>
        <taxon>Bivalvia</taxon>
        <taxon>Autobranchia</taxon>
        <taxon>Pteriomorphia</taxon>
        <taxon>Ostreida</taxon>
        <taxon>Ostreoidea</taxon>
        <taxon>Ostreidae</taxon>
        <taxon>Magallana</taxon>
    </lineage>
</organism>
<name>A0A8W8JGX5_MAGGI</name>
<proteinExistence type="predicted"/>
<reference evidence="2" key="1">
    <citation type="submission" date="2022-08" db="UniProtKB">
        <authorList>
            <consortium name="EnsemblMetazoa"/>
        </authorList>
    </citation>
    <scope>IDENTIFICATION</scope>
    <source>
        <strain evidence="2">05x7-T-G4-1.051#20</strain>
    </source>
</reference>
<sequence>SEKEIASNDSIFYQSYVNEFLIEENHSPSSFWDGLDLKHKAMLISVCIIGALLVAMFGIFIFKKMKKYLHMTSFKLERNPSVTSSLL</sequence>
<protein>
    <submittedName>
        <fullName evidence="2">Uncharacterized protein</fullName>
    </submittedName>
</protein>
<evidence type="ECO:0000256" key="1">
    <source>
        <dbReference type="SAM" id="Phobius"/>
    </source>
</evidence>
<dbReference type="AlphaFoldDB" id="A0A8W8JGX5"/>